<dbReference type="FunCoup" id="A0A6P6XWY8">
    <property type="interactions" value="808"/>
</dbReference>
<dbReference type="CDD" id="cd11607">
    <property type="entry name" value="DENR_C"/>
    <property type="match status" value="1"/>
</dbReference>
<dbReference type="RefSeq" id="XP_027197401.1">
    <property type="nucleotide sequence ID" value="XM_027341600.1"/>
</dbReference>
<accession>A0A6P6XWY8</accession>
<dbReference type="PANTHER" id="PTHR12789">
    <property type="entry name" value="DENSITY-REGULATED PROTEIN HOMOLOG"/>
    <property type="match status" value="1"/>
</dbReference>
<dbReference type="Proteomes" id="UP000515146">
    <property type="component" value="Unplaced"/>
</dbReference>
<dbReference type="Pfam" id="PF21023">
    <property type="entry name" value="DENR_N"/>
    <property type="match status" value="1"/>
</dbReference>
<dbReference type="InterPro" id="IPR050318">
    <property type="entry name" value="DENR/SUI1_TIF"/>
</dbReference>
<dbReference type="InterPro" id="IPR001950">
    <property type="entry name" value="SUI1"/>
</dbReference>
<organism evidence="3 4">
    <name type="scientific">Dermatophagoides pteronyssinus</name>
    <name type="common">European house dust mite</name>
    <dbReference type="NCBI Taxonomy" id="6956"/>
    <lineage>
        <taxon>Eukaryota</taxon>
        <taxon>Metazoa</taxon>
        <taxon>Ecdysozoa</taxon>
        <taxon>Arthropoda</taxon>
        <taxon>Chelicerata</taxon>
        <taxon>Arachnida</taxon>
        <taxon>Acari</taxon>
        <taxon>Acariformes</taxon>
        <taxon>Sarcoptiformes</taxon>
        <taxon>Astigmata</taxon>
        <taxon>Psoroptidia</taxon>
        <taxon>Analgoidea</taxon>
        <taxon>Pyroglyphidae</taxon>
        <taxon>Dermatophagoidinae</taxon>
        <taxon>Dermatophagoides</taxon>
    </lineage>
</organism>
<sequence>MSTISENTQVLPTASSTGDSLPRTLKNGPQEGVQYPIKVNYCGVCTLPLEYCEYNSGYDKCKEWLLKNMPEMFAKLDTNANDDKDPAKKTRQKRGGKALLKPKKKETGEQIVKISRSNRGKKKYVTFVHGLGNFEIDLKDATKFFSSRFACGSSISAADEIIIQGDVKDDLFDVLPEKWPQIEDDFIEDLGDVKR</sequence>
<dbReference type="GO" id="GO:0001731">
    <property type="term" value="P:formation of translation preinitiation complex"/>
    <property type="evidence" value="ECO:0007669"/>
    <property type="project" value="TreeGrafter"/>
</dbReference>
<comment type="similarity">
    <text evidence="1">Belongs to the DENR family.</text>
</comment>
<dbReference type="Pfam" id="PF01253">
    <property type="entry name" value="SUI1"/>
    <property type="match status" value="1"/>
</dbReference>
<dbReference type="AlphaFoldDB" id="A0A6P6XWY8"/>
<evidence type="ECO:0000313" key="4">
    <source>
        <dbReference type="RefSeq" id="XP_027197401.1"/>
    </source>
</evidence>
<evidence type="ECO:0000256" key="1">
    <source>
        <dbReference type="ARBA" id="ARBA00007514"/>
    </source>
</evidence>
<dbReference type="SUPFAM" id="SSF55159">
    <property type="entry name" value="eIF1-like"/>
    <property type="match status" value="1"/>
</dbReference>
<proteinExistence type="inferred from homology"/>
<dbReference type="InterPro" id="IPR036877">
    <property type="entry name" value="SUI1_dom_sf"/>
</dbReference>
<evidence type="ECO:0000313" key="3">
    <source>
        <dbReference type="Proteomes" id="UP000515146"/>
    </source>
</evidence>
<dbReference type="InParanoid" id="A0A6P6XWY8"/>
<dbReference type="InterPro" id="IPR048517">
    <property type="entry name" value="DENR_N"/>
</dbReference>
<dbReference type="OMA" id="PIKVQYC"/>
<dbReference type="GO" id="GO:0003729">
    <property type="term" value="F:mRNA binding"/>
    <property type="evidence" value="ECO:0007669"/>
    <property type="project" value="TreeGrafter"/>
</dbReference>
<name>A0A6P6XWY8_DERPT</name>
<reference evidence="4" key="1">
    <citation type="submission" date="2025-08" db="UniProtKB">
        <authorList>
            <consortium name="RefSeq"/>
        </authorList>
    </citation>
    <scope>IDENTIFICATION</scope>
    <source>
        <strain evidence="4">Airmid</strain>
    </source>
</reference>
<dbReference type="PROSITE" id="PS50296">
    <property type="entry name" value="SUI1"/>
    <property type="match status" value="1"/>
</dbReference>
<dbReference type="KEGG" id="dpte:113791774"/>
<protein>
    <recommendedName>
        <fullName evidence="2">Density-regulated protein homolog</fullName>
    </recommendedName>
</protein>
<dbReference type="GO" id="GO:0002188">
    <property type="term" value="P:translation reinitiation"/>
    <property type="evidence" value="ECO:0007669"/>
    <property type="project" value="TreeGrafter"/>
</dbReference>
<dbReference type="FunFam" id="3.30.780.10:FF:000004">
    <property type="entry name" value="density-regulated protein-like"/>
    <property type="match status" value="1"/>
</dbReference>
<gene>
    <name evidence="4" type="primary">LOC113791774</name>
</gene>
<dbReference type="OrthoDB" id="277199at2759"/>
<evidence type="ECO:0000256" key="2">
    <source>
        <dbReference type="ARBA" id="ARBA00071856"/>
    </source>
</evidence>
<dbReference type="Gene3D" id="3.30.780.10">
    <property type="entry name" value="SUI1-like domain"/>
    <property type="match status" value="1"/>
</dbReference>
<dbReference type="PANTHER" id="PTHR12789:SF0">
    <property type="entry name" value="DENSITY-REGULATED PROTEIN"/>
    <property type="match status" value="1"/>
</dbReference>
<dbReference type="CTD" id="8562"/>
<dbReference type="GO" id="GO:0003743">
    <property type="term" value="F:translation initiation factor activity"/>
    <property type="evidence" value="ECO:0007669"/>
    <property type="project" value="InterPro"/>
</dbReference>
<keyword evidence="3" id="KW-1185">Reference proteome</keyword>
<dbReference type="InterPro" id="IPR046447">
    <property type="entry name" value="DENR_C"/>
</dbReference>
<dbReference type="GeneID" id="113791774"/>